<evidence type="ECO:0000313" key="2">
    <source>
        <dbReference type="EMBL" id="CAI6343268.1"/>
    </source>
</evidence>
<proteinExistence type="predicted"/>
<gene>
    <name evidence="2" type="ORF">MEUPH1_LOCUS556</name>
</gene>
<comment type="caution">
    <text evidence="2">The sequence shown here is derived from an EMBL/GenBank/DDBJ whole genome shotgun (WGS) entry which is preliminary data.</text>
</comment>
<keyword evidence="3" id="KW-1185">Reference proteome</keyword>
<evidence type="ECO:0000256" key="1">
    <source>
        <dbReference type="SAM" id="MobiDB-lite"/>
    </source>
</evidence>
<organism evidence="2 3">
    <name type="scientific">Macrosiphum euphorbiae</name>
    <name type="common">potato aphid</name>
    <dbReference type="NCBI Taxonomy" id="13131"/>
    <lineage>
        <taxon>Eukaryota</taxon>
        <taxon>Metazoa</taxon>
        <taxon>Ecdysozoa</taxon>
        <taxon>Arthropoda</taxon>
        <taxon>Hexapoda</taxon>
        <taxon>Insecta</taxon>
        <taxon>Pterygota</taxon>
        <taxon>Neoptera</taxon>
        <taxon>Paraneoptera</taxon>
        <taxon>Hemiptera</taxon>
        <taxon>Sternorrhyncha</taxon>
        <taxon>Aphidomorpha</taxon>
        <taxon>Aphidoidea</taxon>
        <taxon>Aphididae</taxon>
        <taxon>Macrosiphini</taxon>
        <taxon>Macrosiphum</taxon>
    </lineage>
</organism>
<name>A0AAV0VGB8_9HEMI</name>
<protein>
    <submittedName>
        <fullName evidence="2">Uncharacterized protein</fullName>
    </submittedName>
</protein>
<reference evidence="2 3" key="1">
    <citation type="submission" date="2023-01" db="EMBL/GenBank/DDBJ databases">
        <authorList>
            <person name="Whitehead M."/>
        </authorList>
    </citation>
    <scope>NUCLEOTIDE SEQUENCE [LARGE SCALE GENOMIC DNA]</scope>
</reference>
<accession>A0AAV0VGB8</accession>
<evidence type="ECO:0000313" key="3">
    <source>
        <dbReference type="Proteomes" id="UP001160148"/>
    </source>
</evidence>
<feature type="compositionally biased region" description="Polar residues" evidence="1">
    <location>
        <begin position="100"/>
        <end position="110"/>
    </location>
</feature>
<sequence>MSDDDSKTLDQNNDRNANNRNQQIDETPDSDQNVSQNPNDPPNPSSQSSSSDVFNQRRTSLHPLEEVELNRRVKRKKTPSAHGGQPLSVEENNNEENKSQRSPQQSTADNKSTHNIRRSSLLYEGYSSVTSIDSRYLDSRRTNEKWKDFVVFMYTEPSIMFYSNIFLMVSMSKII</sequence>
<dbReference type="Proteomes" id="UP001160148">
    <property type="component" value="Unassembled WGS sequence"/>
</dbReference>
<dbReference type="AlphaFoldDB" id="A0AAV0VGB8"/>
<dbReference type="EMBL" id="CARXXK010000001">
    <property type="protein sequence ID" value="CAI6343268.1"/>
    <property type="molecule type" value="Genomic_DNA"/>
</dbReference>
<feature type="compositionally biased region" description="Low complexity" evidence="1">
    <location>
        <begin position="10"/>
        <end position="22"/>
    </location>
</feature>
<feature type="region of interest" description="Disordered" evidence="1">
    <location>
        <begin position="1"/>
        <end position="116"/>
    </location>
</feature>